<comment type="caution">
    <text evidence="1">The sequence shown here is derived from an EMBL/GenBank/DDBJ whole genome shotgun (WGS) entry which is preliminary data.</text>
</comment>
<dbReference type="EMBL" id="RCHU02000003">
    <property type="protein sequence ID" value="KAL3599647.1"/>
    <property type="molecule type" value="Genomic_DNA"/>
</dbReference>
<reference evidence="1 2" key="1">
    <citation type="journal article" date="2024" name="Plant Biotechnol. J.">
        <title>Genome and CRISPR/Cas9 system of a widespread forest tree (Populus alba) in the world.</title>
        <authorList>
            <person name="Liu Y.J."/>
            <person name="Jiang P.F."/>
            <person name="Han X.M."/>
            <person name="Li X.Y."/>
            <person name="Wang H.M."/>
            <person name="Wang Y.J."/>
            <person name="Wang X.X."/>
            <person name="Zeng Q.Y."/>
        </authorList>
    </citation>
    <scope>NUCLEOTIDE SEQUENCE [LARGE SCALE GENOMIC DNA]</scope>
    <source>
        <strain evidence="2">cv. PAL-ZL1</strain>
    </source>
</reference>
<dbReference type="Proteomes" id="UP000309997">
    <property type="component" value="Unassembled WGS sequence"/>
</dbReference>
<name>A0ACC4CPU0_POPAL</name>
<accession>A0ACC4CPU0</accession>
<keyword evidence="2" id="KW-1185">Reference proteome</keyword>
<sequence length="80" mass="8597">MMVSLSLLVCPLILSAYRPVHLQLQWLLSVALEPDITSLVMDSFGTSFNPSLGNRSTLSPLVFTEEDSTPIPSSCADDGA</sequence>
<organism evidence="1 2">
    <name type="scientific">Populus alba</name>
    <name type="common">White poplar</name>
    <dbReference type="NCBI Taxonomy" id="43335"/>
    <lineage>
        <taxon>Eukaryota</taxon>
        <taxon>Viridiplantae</taxon>
        <taxon>Streptophyta</taxon>
        <taxon>Embryophyta</taxon>
        <taxon>Tracheophyta</taxon>
        <taxon>Spermatophyta</taxon>
        <taxon>Magnoliopsida</taxon>
        <taxon>eudicotyledons</taxon>
        <taxon>Gunneridae</taxon>
        <taxon>Pentapetalae</taxon>
        <taxon>rosids</taxon>
        <taxon>fabids</taxon>
        <taxon>Malpighiales</taxon>
        <taxon>Salicaceae</taxon>
        <taxon>Saliceae</taxon>
        <taxon>Populus</taxon>
    </lineage>
</organism>
<evidence type="ECO:0000313" key="2">
    <source>
        <dbReference type="Proteomes" id="UP000309997"/>
    </source>
</evidence>
<evidence type="ECO:0000313" key="1">
    <source>
        <dbReference type="EMBL" id="KAL3599647.1"/>
    </source>
</evidence>
<protein>
    <submittedName>
        <fullName evidence="1">Uncharacterized protein</fullName>
    </submittedName>
</protein>
<proteinExistence type="predicted"/>
<gene>
    <name evidence="1" type="ORF">D5086_007565</name>
</gene>